<organism evidence="1 2">
    <name type="scientific">Brassica napus</name>
    <name type="common">Rape</name>
    <dbReference type="NCBI Taxonomy" id="3708"/>
    <lineage>
        <taxon>Eukaryota</taxon>
        <taxon>Viridiplantae</taxon>
        <taxon>Streptophyta</taxon>
        <taxon>Embryophyta</taxon>
        <taxon>Tracheophyta</taxon>
        <taxon>Spermatophyta</taxon>
        <taxon>Magnoliopsida</taxon>
        <taxon>eudicotyledons</taxon>
        <taxon>Gunneridae</taxon>
        <taxon>Pentapetalae</taxon>
        <taxon>rosids</taxon>
        <taxon>malvids</taxon>
        <taxon>Brassicales</taxon>
        <taxon>Brassicaceae</taxon>
        <taxon>Brassiceae</taxon>
        <taxon>Brassica</taxon>
    </lineage>
</organism>
<dbReference type="PaxDb" id="3708-A0A078FF09"/>
<dbReference type="EMBL" id="LK032015">
    <property type="protein sequence ID" value="CDY11871.1"/>
    <property type="molecule type" value="Genomic_DNA"/>
</dbReference>
<dbReference type="AlphaFoldDB" id="A0A078FF09"/>
<sequence length="99" mass="11517">MLFTGTTVDFTFFSHRQTSSPSKPQHSFYRRVNHLQIGGKEQSVGHNDGLHRIEDFFALVQLRFNIMGHPAAHTHPIYWSKILQVRRQTNLAQFVRIAN</sequence>
<accession>A0A078FF09</accession>
<protein>
    <submittedName>
        <fullName evidence="1">BnaC03g12970D protein</fullName>
    </submittedName>
</protein>
<proteinExistence type="predicted"/>
<dbReference type="Proteomes" id="UP000028999">
    <property type="component" value="Unassembled WGS sequence"/>
</dbReference>
<evidence type="ECO:0000313" key="1">
    <source>
        <dbReference type="EMBL" id="CDY11871.1"/>
    </source>
</evidence>
<reference evidence="1 2" key="1">
    <citation type="journal article" date="2014" name="Science">
        <title>Plant genetics. Early allopolyploid evolution in the post-Neolithic Brassica napus oilseed genome.</title>
        <authorList>
            <person name="Chalhoub B."/>
            <person name="Denoeud F."/>
            <person name="Liu S."/>
            <person name="Parkin I.A."/>
            <person name="Tang H."/>
            <person name="Wang X."/>
            <person name="Chiquet J."/>
            <person name="Belcram H."/>
            <person name="Tong C."/>
            <person name="Samans B."/>
            <person name="Correa M."/>
            <person name="Da Silva C."/>
            <person name="Just J."/>
            <person name="Falentin C."/>
            <person name="Koh C.S."/>
            <person name="Le Clainche I."/>
            <person name="Bernard M."/>
            <person name="Bento P."/>
            <person name="Noel B."/>
            <person name="Labadie K."/>
            <person name="Alberti A."/>
            <person name="Charles M."/>
            <person name="Arnaud D."/>
            <person name="Guo H."/>
            <person name="Daviaud C."/>
            <person name="Alamery S."/>
            <person name="Jabbari K."/>
            <person name="Zhao M."/>
            <person name="Edger P.P."/>
            <person name="Chelaifa H."/>
            <person name="Tack D."/>
            <person name="Lassalle G."/>
            <person name="Mestiri I."/>
            <person name="Schnel N."/>
            <person name="Le Paslier M.C."/>
            <person name="Fan G."/>
            <person name="Renault V."/>
            <person name="Bayer P.E."/>
            <person name="Golicz A.A."/>
            <person name="Manoli S."/>
            <person name="Lee T.H."/>
            <person name="Thi V.H."/>
            <person name="Chalabi S."/>
            <person name="Hu Q."/>
            <person name="Fan C."/>
            <person name="Tollenaere R."/>
            <person name="Lu Y."/>
            <person name="Battail C."/>
            <person name="Shen J."/>
            <person name="Sidebottom C.H."/>
            <person name="Wang X."/>
            <person name="Canaguier A."/>
            <person name="Chauveau A."/>
            <person name="Berard A."/>
            <person name="Deniot G."/>
            <person name="Guan M."/>
            <person name="Liu Z."/>
            <person name="Sun F."/>
            <person name="Lim Y.P."/>
            <person name="Lyons E."/>
            <person name="Town C.D."/>
            <person name="Bancroft I."/>
            <person name="Wang X."/>
            <person name="Meng J."/>
            <person name="Ma J."/>
            <person name="Pires J.C."/>
            <person name="King G.J."/>
            <person name="Brunel D."/>
            <person name="Delourme R."/>
            <person name="Renard M."/>
            <person name="Aury J.M."/>
            <person name="Adams K.L."/>
            <person name="Batley J."/>
            <person name="Snowdon R.J."/>
            <person name="Tost J."/>
            <person name="Edwards D."/>
            <person name="Zhou Y."/>
            <person name="Hua W."/>
            <person name="Sharpe A.G."/>
            <person name="Paterson A.H."/>
            <person name="Guan C."/>
            <person name="Wincker P."/>
        </authorList>
    </citation>
    <scope>NUCLEOTIDE SEQUENCE [LARGE SCALE GENOMIC DNA]</scope>
    <source>
        <strain evidence="2">cv. Darmor-bzh</strain>
    </source>
</reference>
<name>A0A078FF09_BRANA</name>
<keyword evidence="2" id="KW-1185">Reference proteome</keyword>
<dbReference type="Gramene" id="CDY11871">
    <property type="protein sequence ID" value="CDY11871"/>
    <property type="gene ID" value="GSBRNA2T00060704001"/>
</dbReference>
<gene>
    <name evidence="1" type="primary">BnaC03g12970D</name>
    <name evidence="1" type="ORF">GSBRNA2T00060704001</name>
</gene>
<evidence type="ECO:0000313" key="2">
    <source>
        <dbReference type="Proteomes" id="UP000028999"/>
    </source>
</evidence>